<feature type="transmembrane region" description="Helical" evidence="6">
    <location>
        <begin position="321"/>
        <end position="348"/>
    </location>
</feature>
<feature type="transmembrane region" description="Helical" evidence="6">
    <location>
        <begin position="288"/>
        <end position="309"/>
    </location>
</feature>
<organism evidence="7">
    <name type="scientific">bioreactor metagenome</name>
    <dbReference type="NCBI Taxonomy" id="1076179"/>
    <lineage>
        <taxon>unclassified sequences</taxon>
        <taxon>metagenomes</taxon>
        <taxon>ecological metagenomes</taxon>
    </lineage>
</organism>
<dbReference type="EMBL" id="VSSQ01004308">
    <property type="protein sequence ID" value="MPM24632.1"/>
    <property type="molecule type" value="Genomic_DNA"/>
</dbReference>
<accession>A0A644Y7Q4</accession>
<dbReference type="GO" id="GO:0016757">
    <property type="term" value="F:glycosyltransferase activity"/>
    <property type="evidence" value="ECO:0007669"/>
    <property type="project" value="UniProtKB-KW"/>
</dbReference>
<evidence type="ECO:0000256" key="5">
    <source>
        <dbReference type="ARBA" id="ARBA00023136"/>
    </source>
</evidence>
<dbReference type="EC" id="2.4.1.129" evidence="7"/>
<feature type="transmembrane region" description="Helical" evidence="6">
    <location>
        <begin position="176"/>
        <end position="192"/>
    </location>
</feature>
<dbReference type="InterPro" id="IPR001182">
    <property type="entry name" value="FtsW/RodA"/>
</dbReference>
<keyword evidence="7" id="KW-0808">Transferase</keyword>
<gene>
    <name evidence="7" type="primary">ftsW_33</name>
    <name evidence="7" type="ORF">SDC9_71115</name>
</gene>
<evidence type="ECO:0000313" key="7">
    <source>
        <dbReference type="EMBL" id="MPM24632.1"/>
    </source>
</evidence>
<dbReference type="PANTHER" id="PTHR30474:SF1">
    <property type="entry name" value="PEPTIDOGLYCAN GLYCOSYLTRANSFERASE MRDB"/>
    <property type="match status" value="1"/>
</dbReference>
<keyword evidence="4 6" id="KW-1133">Transmembrane helix</keyword>
<keyword evidence="5 6" id="KW-0472">Membrane</keyword>
<reference evidence="7" key="1">
    <citation type="submission" date="2019-08" db="EMBL/GenBank/DDBJ databases">
        <authorList>
            <person name="Kucharzyk K."/>
            <person name="Murdoch R.W."/>
            <person name="Higgins S."/>
            <person name="Loffler F."/>
        </authorList>
    </citation>
    <scope>NUCLEOTIDE SEQUENCE</scope>
</reference>
<comment type="caution">
    <text evidence="7">The sequence shown here is derived from an EMBL/GenBank/DDBJ whole genome shotgun (WGS) entry which is preliminary data.</text>
</comment>
<feature type="transmembrane region" description="Helical" evidence="6">
    <location>
        <begin position="149"/>
        <end position="170"/>
    </location>
</feature>
<keyword evidence="7" id="KW-0328">Glycosyltransferase</keyword>
<proteinExistence type="predicted"/>
<evidence type="ECO:0000256" key="3">
    <source>
        <dbReference type="ARBA" id="ARBA00022960"/>
    </source>
</evidence>
<comment type="subcellular location">
    <subcellularLocation>
        <location evidence="1">Membrane</location>
        <topology evidence="1">Multi-pass membrane protein</topology>
    </subcellularLocation>
</comment>
<evidence type="ECO:0000256" key="1">
    <source>
        <dbReference type="ARBA" id="ARBA00004141"/>
    </source>
</evidence>
<dbReference type="AlphaFoldDB" id="A0A644Y7Q4"/>
<dbReference type="PANTHER" id="PTHR30474">
    <property type="entry name" value="CELL CYCLE PROTEIN"/>
    <property type="match status" value="1"/>
</dbReference>
<dbReference type="Pfam" id="PF01098">
    <property type="entry name" value="FTSW_RODA_SPOVE"/>
    <property type="match status" value="1"/>
</dbReference>
<dbReference type="GO" id="GO:0032153">
    <property type="term" value="C:cell division site"/>
    <property type="evidence" value="ECO:0007669"/>
    <property type="project" value="TreeGrafter"/>
</dbReference>
<feature type="transmembrane region" description="Helical" evidence="6">
    <location>
        <begin position="354"/>
        <end position="375"/>
    </location>
</feature>
<evidence type="ECO:0000256" key="4">
    <source>
        <dbReference type="ARBA" id="ARBA00022989"/>
    </source>
</evidence>
<sequence>MFNRLRDTLSDFFQQADLVLLGLCCGCTLFGMALIASATHYMGTGSMIRSVGIQGAAMLIGLAAYILLSMVDVELLVKHWKIILAVSVVFILLLRTPLGVTRNGNRAWLEIPHVPFSVQPAEVVKITFIILLSKQFEWIKEQRRELKSFGSVVMPTVHLLFMVGLIYAVSSDMGSALVYVFIFICIALVAGIAWRWFILGGGGMTAAVLALYFLDKLPSHMADRFHVLFDHSFQPQGVGWQQTRGLLALGSGGWFGQGLFNGTQTQAGSGSLPARHTDFIFAMIGEELGFFGCLLVILLLTAIILRCLWVARQASSDYARLVCVGMAGMLIFQTVENIGMCLFVMPVIGLTLPFFSYGGSSVVTLYAAMGIVSGIKKRALMNWNR</sequence>
<evidence type="ECO:0000256" key="2">
    <source>
        <dbReference type="ARBA" id="ARBA00022692"/>
    </source>
</evidence>
<keyword evidence="3" id="KW-0133">Cell shape</keyword>
<dbReference type="GO" id="GO:0051301">
    <property type="term" value="P:cell division"/>
    <property type="evidence" value="ECO:0007669"/>
    <property type="project" value="InterPro"/>
</dbReference>
<protein>
    <submittedName>
        <fullName evidence="7">Putative peptidoglycan glycosyltransferase FtsW</fullName>
        <ecNumber evidence="7">2.4.1.129</ecNumber>
    </submittedName>
</protein>
<feature type="transmembrane region" description="Helical" evidence="6">
    <location>
        <begin position="197"/>
        <end position="214"/>
    </location>
</feature>
<feature type="transmembrane region" description="Helical" evidence="6">
    <location>
        <begin position="51"/>
        <end position="68"/>
    </location>
</feature>
<dbReference type="GO" id="GO:0015648">
    <property type="term" value="F:lipid-linked peptidoglycan transporter activity"/>
    <property type="evidence" value="ECO:0007669"/>
    <property type="project" value="TreeGrafter"/>
</dbReference>
<evidence type="ECO:0000256" key="6">
    <source>
        <dbReference type="SAM" id="Phobius"/>
    </source>
</evidence>
<keyword evidence="2 6" id="KW-0812">Transmembrane</keyword>
<dbReference type="GO" id="GO:0005886">
    <property type="term" value="C:plasma membrane"/>
    <property type="evidence" value="ECO:0007669"/>
    <property type="project" value="TreeGrafter"/>
</dbReference>
<name>A0A644Y7Q4_9ZZZZ</name>
<feature type="transmembrane region" description="Helical" evidence="6">
    <location>
        <begin position="80"/>
        <end position="98"/>
    </location>
</feature>
<dbReference type="GO" id="GO:0008360">
    <property type="term" value="P:regulation of cell shape"/>
    <property type="evidence" value="ECO:0007669"/>
    <property type="project" value="UniProtKB-KW"/>
</dbReference>
<feature type="transmembrane region" description="Helical" evidence="6">
    <location>
        <begin position="20"/>
        <end position="39"/>
    </location>
</feature>